<sequence>MSVCLYSGEKRSRRSTSSWVQHITAASQSQSTVVPGNRVPFQSFQNPGMNPAGFLLKRVTGSSTIVHLQKLPNKKDLPSLQSRQTER</sequence>
<reference evidence="1" key="1">
    <citation type="submission" date="2014-11" db="EMBL/GenBank/DDBJ databases">
        <authorList>
            <person name="Amaro Gonzalez C."/>
        </authorList>
    </citation>
    <scope>NUCLEOTIDE SEQUENCE</scope>
</reference>
<proteinExistence type="predicted"/>
<organism evidence="1">
    <name type="scientific">Anguilla anguilla</name>
    <name type="common">European freshwater eel</name>
    <name type="synonym">Muraena anguilla</name>
    <dbReference type="NCBI Taxonomy" id="7936"/>
    <lineage>
        <taxon>Eukaryota</taxon>
        <taxon>Metazoa</taxon>
        <taxon>Chordata</taxon>
        <taxon>Craniata</taxon>
        <taxon>Vertebrata</taxon>
        <taxon>Euteleostomi</taxon>
        <taxon>Actinopterygii</taxon>
        <taxon>Neopterygii</taxon>
        <taxon>Teleostei</taxon>
        <taxon>Anguilliformes</taxon>
        <taxon>Anguillidae</taxon>
        <taxon>Anguilla</taxon>
    </lineage>
</organism>
<dbReference type="AlphaFoldDB" id="A0A0E9W907"/>
<evidence type="ECO:0000313" key="1">
    <source>
        <dbReference type="EMBL" id="JAH85973.1"/>
    </source>
</evidence>
<accession>A0A0E9W907</accession>
<name>A0A0E9W907_ANGAN</name>
<dbReference type="EMBL" id="GBXM01022604">
    <property type="protein sequence ID" value="JAH85973.1"/>
    <property type="molecule type" value="Transcribed_RNA"/>
</dbReference>
<reference evidence="1" key="2">
    <citation type="journal article" date="2015" name="Fish Shellfish Immunol.">
        <title>Early steps in the European eel (Anguilla anguilla)-Vibrio vulnificus interaction in the gills: Role of the RtxA13 toxin.</title>
        <authorList>
            <person name="Callol A."/>
            <person name="Pajuelo D."/>
            <person name="Ebbesson L."/>
            <person name="Teles M."/>
            <person name="MacKenzie S."/>
            <person name="Amaro C."/>
        </authorList>
    </citation>
    <scope>NUCLEOTIDE SEQUENCE</scope>
</reference>
<protein>
    <submittedName>
        <fullName evidence="1">Uncharacterized protein</fullName>
    </submittedName>
</protein>